<dbReference type="GO" id="GO:0016491">
    <property type="term" value="F:oxidoreductase activity"/>
    <property type="evidence" value="ECO:0007669"/>
    <property type="project" value="InterPro"/>
</dbReference>
<evidence type="ECO:0000256" key="4">
    <source>
        <dbReference type="ARBA" id="ARBA00023284"/>
    </source>
</evidence>
<dbReference type="CDD" id="cd02966">
    <property type="entry name" value="TlpA_like_family"/>
    <property type="match status" value="1"/>
</dbReference>
<evidence type="ECO:0000313" key="7">
    <source>
        <dbReference type="Proteomes" id="UP000295292"/>
    </source>
</evidence>
<dbReference type="PROSITE" id="PS51352">
    <property type="entry name" value="THIOREDOXIN_2"/>
    <property type="match status" value="1"/>
</dbReference>
<dbReference type="InterPro" id="IPR013766">
    <property type="entry name" value="Thioredoxin_domain"/>
</dbReference>
<dbReference type="InterPro" id="IPR013740">
    <property type="entry name" value="Redoxin"/>
</dbReference>
<evidence type="ECO:0000259" key="5">
    <source>
        <dbReference type="PROSITE" id="PS51352"/>
    </source>
</evidence>
<keyword evidence="3" id="KW-1015">Disulfide bond</keyword>
<evidence type="ECO:0000256" key="1">
    <source>
        <dbReference type="ARBA" id="ARBA00004196"/>
    </source>
</evidence>
<evidence type="ECO:0000256" key="3">
    <source>
        <dbReference type="ARBA" id="ARBA00023157"/>
    </source>
</evidence>
<organism evidence="6 7">
    <name type="scientific">Sphingobacterium yanglingense</name>
    <dbReference type="NCBI Taxonomy" id="1437280"/>
    <lineage>
        <taxon>Bacteria</taxon>
        <taxon>Pseudomonadati</taxon>
        <taxon>Bacteroidota</taxon>
        <taxon>Sphingobacteriia</taxon>
        <taxon>Sphingobacteriales</taxon>
        <taxon>Sphingobacteriaceae</taxon>
        <taxon>Sphingobacterium</taxon>
    </lineage>
</organism>
<dbReference type="Proteomes" id="UP000295292">
    <property type="component" value="Unassembled WGS sequence"/>
</dbReference>
<dbReference type="Pfam" id="PF08534">
    <property type="entry name" value="Redoxin"/>
    <property type="match status" value="1"/>
</dbReference>
<protein>
    <submittedName>
        <fullName evidence="6">Cytochrome oxidase Cu insertion factor (SCO1/SenC/PrrC family)</fullName>
    </submittedName>
</protein>
<comment type="caution">
    <text evidence="6">The sequence shown here is derived from an EMBL/GenBank/DDBJ whole genome shotgun (WGS) entry which is preliminary data.</text>
</comment>
<dbReference type="InterPro" id="IPR017937">
    <property type="entry name" value="Thioredoxin_CS"/>
</dbReference>
<feature type="domain" description="Thioredoxin" evidence="5">
    <location>
        <begin position="321"/>
        <end position="468"/>
    </location>
</feature>
<dbReference type="PANTHER" id="PTHR42852:SF6">
    <property type="entry name" value="THIOL:DISULFIDE INTERCHANGE PROTEIN DSBE"/>
    <property type="match status" value="1"/>
</dbReference>
<dbReference type="GO" id="GO:0017004">
    <property type="term" value="P:cytochrome complex assembly"/>
    <property type="evidence" value="ECO:0007669"/>
    <property type="project" value="UniProtKB-KW"/>
</dbReference>
<proteinExistence type="predicted"/>
<dbReference type="OrthoDB" id="9815205at2"/>
<gene>
    <name evidence="6" type="ORF">CLV99_1198</name>
</gene>
<reference evidence="6 7" key="1">
    <citation type="submission" date="2019-03" db="EMBL/GenBank/DDBJ databases">
        <title>Genomic Encyclopedia of Archaeal and Bacterial Type Strains, Phase II (KMG-II): from individual species to whole genera.</title>
        <authorList>
            <person name="Goeker M."/>
        </authorList>
    </citation>
    <scope>NUCLEOTIDE SEQUENCE [LARGE SCALE GENOMIC DNA]</scope>
    <source>
        <strain evidence="6 7">DSM 28353</strain>
    </source>
</reference>
<evidence type="ECO:0000313" key="6">
    <source>
        <dbReference type="EMBL" id="TDQ79750.1"/>
    </source>
</evidence>
<dbReference type="PANTHER" id="PTHR42852">
    <property type="entry name" value="THIOL:DISULFIDE INTERCHANGE PROTEIN DSBE"/>
    <property type="match status" value="1"/>
</dbReference>
<evidence type="ECO:0000256" key="2">
    <source>
        <dbReference type="ARBA" id="ARBA00022748"/>
    </source>
</evidence>
<dbReference type="InterPro" id="IPR036249">
    <property type="entry name" value="Thioredoxin-like_sf"/>
</dbReference>
<dbReference type="EMBL" id="SNYV01000011">
    <property type="protein sequence ID" value="TDQ79750.1"/>
    <property type="molecule type" value="Genomic_DNA"/>
</dbReference>
<accession>A0A4R6WHP6</accession>
<dbReference type="Gene3D" id="3.40.30.10">
    <property type="entry name" value="Glutaredoxin"/>
    <property type="match status" value="1"/>
</dbReference>
<dbReference type="PROSITE" id="PS00194">
    <property type="entry name" value="THIOREDOXIN_1"/>
    <property type="match status" value="1"/>
</dbReference>
<keyword evidence="2" id="KW-0201">Cytochrome c-type biogenesis</keyword>
<comment type="subcellular location">
    <subcellularLocation>
        <location evidence="1">Cell envelope</location>
    </subcellularLocation>
</comment>
<dbReference type="SUPFAM" id="SSF52833">
    <property type="entry name" value="Thioredoxin-like"/>
    <property type="match status" value="1"/>
</dbReference>
<keyword evidence="7" id="KW-1185">Reference proteome</keyword>
<keyword evidence="4" id="KW-0676">Redox-active center</keyword>
<dbReference type="GO" id="GO:0030313">
    <property type="term" value="C:cell envelope"/>
    <property type="evidence" value="ECO:0007669"/>
    <property type="project" value="UniProtKB-SubCell"/>
</dbReference>
<sequence length="469" mass="53901">MKYLKYITILFLLHNWIDTSAQQAATIVVKGVITEEPVDSIYLEVMVPMGTWSFPNSSRLYKAAWKEQGTEFRVETYDQPVYFYLKFGSRVVAGNLIETNDRLVVEIIGNELKYSGYGSFKNSLADRFRVMSQLDMNKLKLNDPKIIKNEYEIQDGTTLLKIEQLNSAKDSLSDILYSMMLADLIGENYNKTTYVTKYIRGGEMSPFIGALKKYRIPRLIVQIKKKLLKSENAAFSSRFTASLVQEYMFNSFFKKGLPFDYSQTFNHFLELPEGLLKERILFYLIYKNKRLNDAILSIEKGRHHIHNPLFTEVLQALGKAYSKKTSLQNYSLANVQGEKYNLSKLKGNVVVMDFWYTGCPACPEMVPHLYKLEQRFQGESVKFVSVSIDKDGDKWTKSVASGLYTTEEGLHLYTGGDGGTHPLIKDLFVTAYPTLLVFDKEGTITRIPRDPRLDDRQDLVELINELLFK</sequence>
<dbReference type="AlphaFoldDB" id="A0A4R6WHP6"/>
<name>A0A4R6WHP6_9SPHI</name>
<dbReference type="InterPro" id="IPR050553">
    <property type="entry name" value="Thioredoxin_ResA/DsbE_sf"/>
</dbReference>
<dbReference type="RefSeq" id="WP_133583516.1">
    <property type="nucleotide sequence ID" value="NZ_SNYV01000011.1"/>
</dbReference>